<accession>A0AAU7LQN3</accession>
<evidence type="ECO:0000259" key="2">
    <source>
        <dbReference type="Pfam" id="PF04471"/>
    </source>
</evidence>
<keyword evidence="1" id="KW-1133">Transmembrane helix</keyword>
<keyword evidence="3" id="KW-0378">Hydrolase</keyword>
<reference evidence="3" key="1">
    <citation type="submission" date="2024-05" db="EMBL/GenBank/DDBJ databases">
        <authorList>
            <person name="Bunk B."/>
            <person name="Swiderski J."/>
            <person name="Sproer C."/>
            <person name="Thiel V."/>
        </authorList>
    </citation>
    <scope>NUCLEOTIDE SEQUENCE</scope>
    <source>
        <strain evidence="3">DSM 17735</strain>
    </source>
</reference>
<protein>
    <submittedName>
        <fullName evidence="3">Restriction endonuclease</fullName>
        <ecNumber evidence="3">3.1.21.-</ecNumber>
    </submittedName>
</protein>
<dbReference type="InterPro" id="IPR011335">
    <property type="entry name" value="Restrct_endonuc-II-like"/>
</dbReference>
<feature type="domain" description="Restriction endonuclease type IV Mrr" evidence="2">
    <location>
        <begin position="107"/>
        <end position="218"/>
    </location>
</feature>
<dbReference type="RefSeq" id="WP_349278834.1">
    <property type="nucleotide sequence ID" value="NZ_CBCSCU010000026.1"/>
</dbReference>
<dbReference type="GO" id="GO:0009307">
    <property type="term" value="P:DNA restriction-modification system"/>
    <property type="evidence" value="ECO:0007669"/>
    <property type="project" value="InterPro"/>
</dbReference>
<sequence length="276" mass="29208">MQLREKPGLPSALIGLAVRLPWWLGLALAVISYAGLHHLAQKPMPAALQPGQMGSFLLSAATHGLALAGQYLLPVFFAVGALVSAFRRGKAVRLYSAATTRADALGRMSWQEFEILVGEYFRRQGFGVLDNGGGGADGGVDVVLHKTSGKGKGSYLVQCKHWRALRVGVQPVRELYGVMAAHGAAGGFVVTSGDFTEEAVRFADGLALTLINGKTLMRDIQAHKASGPAGLSAPDCPLCGAAMVLRQARSGATAGKQFWGCSRYAQDRCRGTREVD</sequence>
<dbReference type="REBASE" id="838242">
    <property type="entry name" value="Phy17735MrrP"/>
</dbReference>
<dbReference type="AlphaFoldDB" id="A0AAU7LQN3"/>
<dbReference type="InterPro" id="IPR007560">
    <property type="entry name" value="Restrct_endonuc_IV_Mrr"/>
</dbReference>
<keyword evidence="1" id="KW-0812">Transmembrane</keyword>
<dbReference type="PANTHER" id="PTHR30015:SF7">
    <property type="entry name" value="TYPE IV METHYL-DIRECTED RESTRICTION ENZYME ECOKMRR"/>
    <property type="match status" value="1"/>
</dbReference>
<dbReference type="SUPFAM" id="SSF52980">
    <property type="entry name" value="Restriction endonuclease-like"/>
    <property type="match status" value="1"/>
</dbReference>
<dbReference type="GO" id="GO:0015666">
    <property type="term" value="F:restriction endodeoxyribonuclease activity"/>
    <property type="evidence" value="ECO:0007669"/>
    <property type="project" value="TreeGrafter"/>
</dbReference>
<dbReference type="Gene3D" id="3.30.65.10">
    <property type="entry name" value="Bacterial Topoisomerase I, domain 1"/>
    <property type="match status" value="1"/>
</dbReference>
<dbReference type="InterPro" id="IPR052906">
    <property type="entry name" value="Type_IV_Methyl-Rstrct_Enzyme"/>
</dbReference>
<keyword evidence="1" id="KW-0472">Membrane</keyword>
<feature type="transmembrane region" description="Helical" evidence="1">
    <location>
        <begin position="12"/>
        <end position="36"/>
    </location>
</feature>
<organism evidence="3">
    <name type="scientific">Polaromonas hydrogenivorans</name>
    <dbReference type="NCBI Taxonomy" id="335476"/>
    <lineage>
        <taxon>Bacteria</taxon>
        <taxon>Pseudomonadati</taxon>
        <taxon>Pseudomonadota</taxon>
        <taxon>Betaproteobacteria</taxon>
        <taxon>Burkholderiales</taxon>
        <taxon>Comamonadaceae</taxon>
        <taxon>Polaromonas</taxon>
    </lineage>
</organism>
<dbReference type="Gene3D" id="3.40.1350.10">
    <property type="match status" value="1"/>
</dbReference>
<dbReference type="Pfam" id="PF04471">
    <property type="entry name" value="Mrr_cat"/>
    <property type="match status" value="1"/>
</dbReference>
<keyword evidence="3" id="KW-0540">Nuclease</keyword>
<name>A0AAU7LQN3_9BURK</name>
<gene>
    <name evidence="3" type="ORF">ABLV49_18750</name>
</gene>
<dbReference type="EMBL" id="CP157675">
    <property type="protein sequence ID" value="XBP69890.1"/>
    <property type="molecule type" value="Genomic_DNA"/>
</dbReference>
<dbReference type="GO" id="GO:0003677">
    <property type="term" value="F:DNA binding"/>
    <property type="evidence" value="ECO:0007669"/>
    <property type="project" value="InterPro"/>
</dbReference>
<dbReference type="InterPro" id="IPR011856">
    <property type="entry name" value="tRNA_endonuc-like_dom_sf"/>
</dbReference>
<evidence type="ECO:0000313" key="3">
    <source>
        <dbReference type="EMBL" id="XBP69890.1"/>
    </source>
</evidence>
<evidence type="ECO:0000256" key="1">
    <source>
        <dbReference type="SAM" id="Phobius"/>
    </source>
</evidence>
<dbReference type="PANTHER" id="PTHR30015">
    <property type="entry name" value="MRR RESTRICTION SYSTEM PROTEIN"/>
    <property type="match status" value="1"/>
</dbReference>
<feature type="transmembrane region" description="Helical" evidence="1">
    <location>
        <begin position="56"/>
        <end position="83"/>
    </location>
</feature>
<proteinExistence type="predicted"/>
<dbReference type="EC" id="3.1.21.-" evidence="3"/>
<keyword evidence="3" id="KW-0255">Endonuclease</keyword>